<evidence type="ECO:0000313" key="2">
    <source>
        <dbReference type="EMBL" id="WTQ85232.1"/>
    </source>
</evidence>
<dbReference type="EMBL" id="CP108164">
    <property type="protein sequence ID" value="WTQ85232.1"/>
    <property type="molecule type" value="Genomic_DNA"/>
</dbReference>
<feature type="compositionally biased region" description="Basic and acidic residues" evidence="1">
    <location>
        <begin position="62"/>
        <end position="83"/>
    </location>
</feature>
<dbReference type="RefSeq" id="WP_268693684.1">
    <property type="nucleotide sequence ID" value="NZ_CP108164.1"/>
</dbReference>
<name>A0ABZ1KXD0_STRAH</name>
<feature type="region of interest" description="Disordered" evidence="1">
    <location>
        <begin position="1"/>
        <end position="83"/>
    </location>
</feature>
<dbReference type="GeneID" id="97285807"/>
<sequence>MSAHTGEPADRYGRARDEKEPGAHSGAESQAHERTVPGTASAKEGYQPDSGTTAGEPLRGVEAGDRRREDDRPRGGEEDRSDG</sequence>
<feature type="compositionally biased region" description="Basic and acidic residues" evidence="1">
    <location>
        <begin position="7"/>
        <end position="22"/>
    </location>
</feature>
<dbReference type="Proteomes" id="UP001622557">
    <property type="component" value="Chromosome"/>
</dbReference>
<accession>A0ABZ1KXD0</accession>
<keyword evidence="3" id="KW-1185">Reference proteome</keyword>
<evidence type="ECO:0000313" key="3">
    <source>
        <dbReference type="Proteomes" id="UP001622557"/>
    </source>
</evidence>
<protein>
    <submittedName>
        <fullName evidence="2">Uncharacterized protein</fullName>
    </submittedName>
</protein>
<evidence type="ECO:0000256" key="1">
    <source>
        <dbReference type="SAM" id="MobiDB-lite"/>
    </source>
</evidence>
<reference evidence="2 3" key="1">
    <citation type="submission" date="2022-10" db="EMBL/GenBank/DDBJ databases">
        <title>The complete genomes of actinobacterial strains from the NBC collection.</title>
        <authorList>
            <person name="Joergensen T.S."/>
            <person name="Alvarez Arevalo M."/>
            <person name="Sterndorff E.B."/>
            <person name="Faurdal D."/>
            <person name="Vuksanovic O."/>
            <person name="Mourched A.-S."/>
            <person name="Charusanti P."/>
            <person name="Shaw S."/>
            <person name="Blin K."/>
            <person name="Weber T."/>
        </authorList>
    </citation>
    <scope>NUCLEOTIDE SEQUENCE [LARGE SCALE GENOMIC DNA]</scope>
    <source>
        <strain evidence="2 3">NBC_00156</strain>
    </source>
</reference>
<gene>
    <name evidence="2" type="ORF">OG350_35220</name>
</gene>
<proteinExistence type="predicted"/>
<organism evidence="2 3">
    <name type="scientific">Streptomyces achromogenes</name>
    <dbReference type="NCBI Taxonomy" id="67255"/>
    <lineage>
        <taxon>Bacteria</taxon>
        <taxon>Bacillati</taxon>
        <taxon>Actinomycetota</taxon>
        <taxon>Actinomycetes</taxon>
        <taxon>Kitasatosporales</taxon>
        <taxon>Streptomycetaceae</taxon>
        <taxon>Streptomyces</taxon>
    </lineage>
</organism>